<evidence type="ECO:0000259" key="5">
    <source>
        <dbReference type="PROSITE" id="PS51792"/>
    </source>
</evidence>
<dbReference type="GO" id="GO:0046872">
    <property type="term" value="F:metal ion binding"/>
    <property type="evidence" value="ECO:0007669"/>
    <property type="project" value="UniProtKB-KW"/>
</dbReference>
<evidence type="ECO:0000313" key="6">
    <source>
        <dbReference type="EMBL" id="OQV18458.1"/>
    </source>
</evidence>
<accession>A0A1W0WTB7</accession>
<evidence type="ECO:0000256" key="4">
    <source>
        <dbReference type="RuleBase" id="RU110713"/>
    </source>
</evidence>
<name>A0A1W0WTB7_HYPEX</name>
<evidence type="ECO:0000313" key="7">
    <source>
        <dbReference type="Proteomes" id="UP000192578"/>
    </source>
</evidence>
<reference evidence="7" key="1">
    <citation type="submission" date="2017-01" db="EMBL/GenBank/DDBJ databases">
        <title>Comparative genomics of anhydrobiosis in the tardigrade Hypsibius dujardini.</title>
        <authorList>
            <person name="Yoshida Y."/>
            <person name="Koutsovoulos G."/>
            <person name="Laetsch D."/>
            <person name="Stevens L."/>
            <person name="Kumar S."/>
            <person name="Horikawa D."/>
            <person name="Ishino K."/>
            <person name="Komine S."/>
            <person name="Tomita M."/>
            <person name="Blaxter M."/>
            <person name="Arakawa K."/>
        </authorList>
    </citation>
    <scope>NUCLEOTIDE SEQUENCE [LARGE SCALE GENOMIC DNA]</scope>
    <source>
        <strain evidence="7">Z151</strain>
    </source>
</reference>
<dbReference type="AlphaFoldDB" id="A0A1W0WTB7"/>
<keyword evidence="3" id="KW-0862">Zinc</keyword>
<protein>
    <recommendedName>
        <fullName evidence="4">Protein yippee-like</fullName>
    </recommendedName>
</protein>
<dbReference type="InterPro" id="IPR039058">
    <property type="entry name" value="Yippee_fam"/>
</dbReference>
<dbReference type="Proteomes" id="UP000192578">
    <property type="component" value="Unassembled WGS sequence"/>
</dbReference>
<dbReference type="PANTHER" id="PTHR13848">
    <property type="entry name" value="PROTEIN YIPPEE-LIKE CG15309-RELATED"/>
    <property type="match status" value="1"/>
</dbReference>
<dbReference type="Pfam" id="PF03226">
    <property type="entry name" value="Yippee-Mis18"/>
    <property type="match status" value="1"/>
</dbReference>
<comment type="similarity">
    <text evidence="1 4">Belongs to the yippee family.</text>
</comment>
<feature type="domain" description="Yippee" evidence="5">
    <location>
        <begin position="13"/>
        <end position="111"/>
    </location>
</feature>
<evidence type="ECO:0000256" key="2">
    <source>
        <dbReference type="ARBA" id="ARBA00022723"/>
    </source>
</evidence>
<dbReference type="EMBL" id="MTYJ01000049">
    <property type="protein sequence ID" value="OQV18458.1"/>
    <property type="molecule type" value="Genomic_DNA"/>
</dbReference>
<dbReference type="InterPro" id="IPR004910">
    <property type="entry name" value="Yippee/Mis18/Cereblon"/>
</dbReference>
<comment type="caution">
    <text evidence="6">The sequence shown here is derived from an EMBL/GenBank/DDBJ whole genome shotgun (WGS) entry which is preliminary data.</text>
</comment>
<dbReference type="PROSITE" id="PS51792">
    <property type="entry name" value="YIPPEE"/>
    <property type="match status" value="1"/>
</dbReference>
<dbReference type="OrthoDB" id="6407410at2759"/>
<dbReference type="InterPro" id="IPR034751">
    <property type="entry name" value="Yippee"/>
</dbReference>
<evidence type="ECO:0000256" key="1">
    <source>
        <dbReference type="ARBA" id="ARBA00005613"/>
    </source>
</evidence>
<evidence type="ECO:0000256" key="3">
    <source>
        <dbReference type="ARBA" id="ARBA00022833"/>
    </source>
</evidence>
<keyword evidence="7" id="KW-1185">Reference proteome</keyword>
<gene>
    <name evidence="6" type="ORF">BV898_07467</name>
</gene>
<organism evidence="6 7">
    <name type="scientific">Hypsibius exemplaris</name>
    <name type="common">Freshwater tardigrade</name>
    <dbReference type="NCBI Taxonomy" id="2072580"/>
    <lineage>
        <taxon>Eukaryota</taxon>
        <taxon>Metazoa</taxon>
        <taxon>Ecdysozoa</taxon>
        <taxon>Tardigrada</taxon>
        <taxon>Eutardigrada</taxon>
        <taxon>Parachela</taxon>
        <taxon>Hypsibioidea</taxon>
        <taxon>Hypsibiidae</taxon>
        <taxon>Hypsibius</taxon>
    </lineage>
</organism>
<sequence length="128" mass="14953">MGVVFLEHPNGPRYYCCKTCHSTPLTNRSEIMSTRFQGATGRAYLFRSCINVRLLKAETRMMITGRHKVRDVVCKLCSVKLGWWYEFATEEDQRYKEGHFILERDLIEEQTGLVESSDTSVDQNDQYM</sequence>
<proteinExistence type="inferred from homology"/>
<keyword evidence="2" id="KW-0479">Metal-binding</keyword>